<dbReference type="AlphaFoldDB" id="A0A067M8L7"/>
<dbReference type="Proteomes" id="UP000027195">
    <property type="component" value="Unassembled WGS sequence"/>
</dbReference>
<dbReference type="PANTHER" id="PTHR43353">
    <property type="entry name" value="SUCCINATE-SEMIALDEHYDE DEHYDROGENASE, MITOCHONDRIAL"/>
    <property type="match status" value="1"/>
</dbReference>
<dbReference type="InterPro" id="IPR016160">
    <property type="entry name" value="Ald_DH_CS_CYS"/>
</dbReference>
<keyword evidence="4" id="KW-1185">Reference proteome</keyword>
<name>A0A067M8L7_BOTB1</name>
<evidence type="ECO:0000256" key="1">
    <source>
        <dbReference type="ARBA" id="ARBA00023002"/>
    </source>
</evidence>
<dbReference type="InterPro" id="IPR016163">
    <property type="entry name" value="Ald_DH_C"/>
</dbReference>
<dbReference type="InterPro" id="IPR016161">
    <property type="entry name" value="Ald_DH/histidinol_DH"/>
</dbReference>
<proteinExistence type="predicted"/>
<dbReference type="GO" id="GO:0009450">
    <property type="term" value="P:gamma-aminobutyric acid catabolic process"/>
    <property type="evidence" value="ECO:0007669"/>
    <property type="project" value="TreeGrafter"/>
</dbReference>
<dbReference type="SUPFAM" id="SSF53720">
    <property type="entry name" value="ALDH-like"/>
    <property type="match status" value="1"/>
</dbReference>
<keyword evidence="1" id="KW-0560">Oxidoreductase</keyword>
<dbReference type="STRING" id="930990.A0A067M8L7"/>
<dbReference type="OrthoDB" id="310895at2759"/>
<dbReference type="EMBL" id="KL198094">
    <property type="protein sequence ID" value="KDQ08207.1"/>
    <property type="molecule type" value="Genomic_DNA"/>
</dbReference>
<dbReference type="InterPro" id="IPR015590">
    <property type="entry name" value="Aldehyde_DH_dom"/>
</dbReference>
<dbReference type="InterPro" id="IPR016162">
    <property type="entry name" value="Ald_DH_N"/>
</dbReference>
<dbReference type="PANTHER" id="PTHR43353:SF6">
    <property type="entry name" value="CYTOPLASMIC ALDEHYDE DEHYDROGENASE (EUROFUNG)"/>
    <property type="match status" value="1"/>
</dbReference>
<evidence type="ECO:0000259" key="2">
    <source>
        <dbReference type="Pfam" id="PF00171"/>
    </source>
</evidence>
<gene>
    <name evidence="3" type="ORF">BOTBODRAFT_38187</name>
</gene>
<sequence length="496" mass="53036">MSSPTNSLSVDIVGQEVVPCVINNQIYTTGETFKVVDPHTGAPLHSAYCVQPDDAIKAVEAAAAALPAWRATPIVERRAIFSRAIEILKRRQEEFVGLAERETPCPRAYTYGELQSTYQIIEELVVNAVSALKGEIVEAISGQKAFISREPYGVVYSVTSWNSPIVLAVRAFCDPIIGGNTCVLKTSEYSPKIQAVLAEVFIEAGLPAGVLGIIHVHPKDAPKITELIIAHPAVGKISFTGSTRVGALIAQTCGKYVKPVMLELGGTCPLVILPDADLALAARSAIFGGFISTGQICMATNTIVVHEDVADEFQALLRSEVSKLKATNDPGSMFRGLVTSASANRLHGLVQGALDQGAQIVAGELAAEKNIMQPIVLGHLAREMDVCKEEIFGPVILLKKFKNDQEAIEIANDTEYGLAACVYSKDVARATKVAAGIQTGTIHINGTTFIPEAFIPLGGTKKSGYGRFNGAYGIKEFTWPKAVTIVENAQYPSWAN</sequence>
<organism evidence="3 4">
    <name type="scientific">Botryobasidium botryosum (strain FD-172 SS1)</name>
    <dbReference type="NCBI Taxonomy" id="930990"/>
    <lineage>
        <taxon>Eukaryota</taxon>
        <taxon>Fungi</taxon>
        <taxon>Dikarya</taxon>
        <taxon>Basidiomycota</taxon>
        <taxon>Agaricomycotina</taxon>
        <taxon>Agaricomycetes</taxon>
        <taxon>Cantharellales</taxon>
        <taxon>Botryobasidiaceae</taxon>
        <taxon>Botryobasidium</taxon>
    </lineage>
</organism>
<dbReference type="Pfam" id="PF00171">
    <property type="entry name" value="Aldedh"/>
    <property type="match status" value="1"/>
</dbReference>
<reference evidence="4" key="1">
    <citation type="journal article" date="2014" name="Proc. Natl. Acad. Sci. U.S.A.">
        <title>Extensive sampling of basidiomycete genomes demonstrates inadequacy of the white-rot/brown-rot paradigm for wood decay fungi.</title>
        <authorList>
            <person name="Riley R."/>
            <person name="Salamov A.A."/>
            <person name="Brown D.W."/>
            <person name="Nagy L.G."/>
            <person name="Floudas D."/>
            <person name="Held B.W."/>
            <person name="Levasseur A."/>
            <person name="Lombard V."/>
            <person name="Morin E."/>
            <person name="Otillar R."/>
            <person name="Lindquist E.A."/>
            <person name="Sun H."/>
            <person name="LaButti K.M."/>
            <person name="Schmutz J."/>
            <person name="Jabbour D."/>
            <person name="Luo H."/>
            <person name="Baker S.E."/>
            <person name="Pisabarro A.G."/>
            <person name="Walton J.D."/>
            <person name="Blanchette R.A."/>
            <person name="Henrissat B."/>
            <person name="Martin F."/>
            <person name="Cullen D."/>
            <person name="Hibbett D.S."/>
            <person name="Grigoriev I.V."/>
        </authorList>
    </citation>
    <scope>NUCLEOTIDE SEQUENCE [LARGE SCALE GENOMIC DNA]</scope>
    <source>
        <strain evidence="4">FD-172 SS1</strain>
    </source>
</reference>
<dbReference type="InterPro" id="IPR050740">
    <property type="entry name" value="Aldehyde_DH_Superfamily"/>
</dbReference>
<protein>
    <recommendedName>
        <fullName evidence="2">Aldehyde dehydrogenase domain-containing protein</fullName>
    </recommendedName>
</protein>
<feature type="domain" description="Aldehyde dehydrogenase" evidence="2">
    <location>
        <begin position="30"/>
        <end position="483"/>
    </location>
</feature>
<dbReference type="HOGENOM" id="CLU_005391_1_0_1"/>
<dbReference type="Gene3D" id="3.40.309.10">
    <property type="entry name" value="Aldehyde Dehydrogenase, Chain A, domain 2"/>
    <property type="match status" value="1"/>
</dbReference>
<dbReference type="Gene3D" id="3.40.605.10">
    <property type="entry name" value="Aldehyde Dehydrogenase, Chain A, domain 1"/>
    <property type="match status" value="1"/>
</dbReference>
<dbReference type="GO" id="GO:0004777">
    <property type="term" value="F:succinate-semialdehyde dehydrogenase (NAD+) activity"/>
    <property type="evidence" value="ECO:0007669"/>
    <property type="project" value="TreeGrafter"/>
</dbReference>
<evidence type="ECO:0000313" key="3">
    <source>
        <dbReference type="EMBL" id="KDQ08207.1"/>
    </source>
</evidence>
<accession>A0A067M8L7</accession>
<dbReference type="InParanoid" id="A0A067M8L7"/>
<evidence type="ECO:0000313" key="4">
    <source>
        <dbReference type="Proteomes" id="UP000027195"/>
    </source>
</evidence>
<dbReference type="PROSITE" id="PS00070">
    <property type="entry name" value="ALDEHYDE_DEHYDR_CYS"/>
    <property type="match status" value="1"/>
</dbReference>